<dbReference type="InterPro" id="IPR003781">
    <property type="entry name" value="CoA-bd"/>
</dbReference>
<dbReference type="InterPro" id="IPR036291">
    <property type="entry name" value="NAD(P)-bd_dom_sf"/>
</dbReference>
<organism evidence="2 3">
    <name type="scientific">Aureimonas endophytica</name>
    <dbReference type="NCBI Taxonomy" id="2027858"/>
    <lineage>
        <taxon>Bacteria</taxon>
        <taxon>Pseudomonadati</taxon>
        <taxon>Pseudomonadota</taxon>
        <taxon>Alphaproteobacteria</taxon>
        <taxon>Hyphomicrobiales</taxon>
        <taxon>Aurantimonadaceae</taxon>
        <taxon>Aureimonas</taxon>
    </lineage>
</organism>
<dbReference type="EMBL" id="BMIQ01000001">
    <property type="protein sequence ID" value="GGD86163.1"/>
    <property type="molecule type" value="Genomic_DNA"/>
</dbReference>
<sequence length="149" mass="16199">MHSDKGRSMANRESDDSLRRILRETRIIAMVGASPKPDRPSHGVLRYLLARGYRVFPINPGHAGELILGTVFLPDLASVPEPIDMIDVFRASSALGGLVEEALALAPPPKVIWTQLGIRDDDAAARAEAAGIEIVMDRCPKIEIPRLGL</sequence>
<evidence type="ECO:0000313" key="2">
    <source>
        <dbReference type="EMBL" id="GGD86163.1"/>
    </source>
</evidence>
<dbReference type="Proteomes" id="UP000644699">
    <property type="component" value="Unassembled WGS sequence"/>
</dbReference>
<evidence type="ECO:0000259" key="1">
    <source>
        <dbReference type="SMART" id="SM00881"/>
    </source>
</evidence>
<dbReference type="Gene3D" id="3.40.50.720">
    <property type="entry name" value="NAD(P)-binding Rossmann-like Domain"/>
    <property type="match status" value="1"/>
</dbReference>
<accession>A0A916ZC22</accession>
<name>A0A916ZC22_9HYPH</name>
<dbReference type="Pfam" id="PF13380">
    <property type="entry name" value="CoA_binding_2"/>
    <property type="match status" value="1"/>
</dbReference>
<reference evidence="2" key="1">
    <citation type="journal article" date="2014" name="Int. J. Syst. Evol. Microbiol.">
        <title>Complete genome sequence of Corynebacterium casei LMG S-19264T (=DSM 44701T), isolated from a smear-ripened cheese.</title>
        <authorList>
            <consortium name="US DOE Joint Genome Institute (JGI-PGF)"/>
            <person name="Walter F."/>
            <person name="Albersmeier A."/>
            <person name="Kalinowski J."/>
            <person name="Ruckert C."/>
        </authorList>
    </citation>
    <scope>NUCLEOTIDE SEQUENCE</scope>
    <source>
        <strain evidence="2">CGMCC 1.15367</strain>
    </source>
</reference>
<dbReference type="SUPFAM" id="SSF51735">
    <property type="entry name" value="NAD(P)-binding Rossmann-fold domains"/>
    <property type="match status" value="1"/>
</dbReference>
<evidence type="ECO:0000313" key="3">
    <source>
        <dbReference type="Proteomes" id="UP000644699"/>
    </source>
</evidence>
<comment type="caution">
    <text evidence="2">The sequence shown here is derived from an EMBL/GenBank/DDBJ whole genome shotgun (WGS) entry which is preliminary data.</text>
</comment>
<feature type="domain" description="CoA-binding" evidence="1">
    <location>
        <begin position="21"/>
        <end position="118"/>
    </location>
</feature>
<reference evidence="2" key="2">
    <citation type="submission" date="2020-09" db="EMBL/GenBank/DDBJ databases">
        <authorList>
            <person name="Sun Q."/>
            <person name="Zhou Y."/>
        </authorList>
    </citation>
    <scope>NUCLEOTIDE SEQUENCE</scope>
    <source>
        <strain evidence="2">CGMCC 1.15367</strain>
    </source>
</reference>
<gene>
    <name evidence="2" type="ORF">GCM10011390_00950</name>
</gene>
<dbReference type="PANTHER" id="PTHR33303:SF2">
    <property type="entry name" value="COA-BINDING DOMAIN-CONTAINING PROTEIN"/>
    <property type="match status" value="1"/>
</dbReference>
<dbReference type="AlphaFoldDB" id="A0A916ZC22"/>
<dbReference type="PANTHER" id="PTHR33303">
    <property type="entry name" value="CYTOPLASMIC PROTEIN-RELATED"/>
    <property type="match status" value="1"/>
</dbReference>
<protein>
    <submittedName>
        <fullName evidence="2">CoA-binding protein</fullName>
    </submittedName>
</protein>
<proteinExistence type="predicted"/>
<dbReference type="SMART" id="SM00881">
    <property type="entry name" value="CoA_binding"/>
    <property type="match status" value="1"/>
</dbReference>
<keyword evidence="3" id="KW-1185">Reference proteome</keyword>